<evidence type="ECO:0000313" key="6">
    <source>
        <dbReference type="Proteomes" id="UP001170624"/>
    </source>
</evidence>
<keyword evidence="1" id="KW-0479">Metal-binding</keyword>
<comment type="caution">
    <text evidence="5">The sequence shown here is derived from an EMBL/GenBank/DDBJ whole genome shotgun (WGS) entry which is preliminary data.</text>
</comment>
<evidence type="ECO:0000259" key="4">
    <source>
        <dbReference type="PROSITE" id="PS01358"/>
    </source>
</evidence>
<evidence type="ECO:0000256" key="1">
    <source>
        <dbReference type="ARBA" id="ARBA00022723"/>
    </source>
</evidence>
<name>A0AAW7Y3P5_9GAMM</name>
<dbReference type="GO" id="GO:0008270">
    <property type="term" value="F:zinc ion binding"/>
    <property type="evidence" value="ECO:0007669"/>
    <property type="project" value="UniProtKB-KW"/>
</dbReference>
<keyword evidence="3" id="KW-0862">Zinc</keyword>
<evidence type="ECO:0000313" key="5">
    <source>
        <dbReference type="EMBL" id="MDO6543203.1"/>
    </source>
</evidence>
<dbReference type="SUPFAM" id="SSF54913">
    <property type="entry name" value="GlnB-like"/>
    <property type="match status" value="1"/>
</dbReference>
<dbReference type="InterPro" id="IPR011322">
    <property type="entry name" value="N-reg_PII-like_a/b"/>
</dbReference>
<organism evidence="5 6">
    <name type="scientific">Photobacterium sanguinicancri</name>
    <dbReference type="NCBI Taxonomy" id="875932"/>
    <lineage>
        <taxon>Bacteria</taxon>
        <taxon>Pseudomonadati</taxon>
        <taxon>Pseudomonadota</taxon>
        <taxon>Gammaproteobacteria</taxon>
        <taxon>Vibrionales</taxon>
        <taxon>Vibrionaceae</taxon>
        <taxon>Photobacterium</taxon>
    </lineage>
</organism>
<dbReference type="Proteomes" id="UP001170624">
    <property type="component" value="Unassembled WGS sequence"/>
</dbReference>
<dbReference type="InterPro" id="IPR018551">
    <property type="entry name" value="DUF2007"/>
</dbReference>
<dbReference type="AlphaFoldDB" id="A0AAW7Y3P5"/>
<dbReference type="Gene3D" id="3.30.70.790">
    <property type="entry name" value="UreE, C-terminal domain"/>
    <property type="match status" value="1"/>
</dbReference>
<dbReference type="RefSeq" id="WP_303499658.1">
    <property type="nucleotide sequence ID" value="NZ_JAUOPU010000010.1"/>
</dbReference>
<keyword evidence="2" id="KW-0863">Zinc-finger</keyword>
<gene>
    <name evidence="5" type="ORF">Q4568_11705</name>
</gene>
<reference evidence="5" key="1">
    <citation type="submission" date="2023-07" db="EMBL/GenBank/DDBJ databases">
        <title>Genome content predicts the carbon catabolic preferences of heterotrophic bacteria.</title>
        <authorList>
            <person name="Gralka M."/>
        </authorList>
    </citation>
    <scope>NUCLEOTIDE SEQUENCE</scope>
    <source>
        <strain evidence="5">G2M05</strain>
    </source>
</reference>
<dbReference type="InterPro" id="IPR001876">
    <property type="entry name" value="Znf_RanBP2"/>
</dbReference>
<dbReference type="EMBL" id="JAUOPU010000010">
    <property type="protein sequence ID" value="MDO6543203.1"/>
    <property type="molecule type" value="Genomic_DNA"/>
</dbReference>
<accession>A0AAW7Y3P5</accession>
<protein>
    <submittedName>
        <fullName evidence="5">DUF2007 domain-containing protein</fullName>
    </submittedName>
</protein>
<evidence type="ECO:0000256" key="3">
    <source>
        <dbReference type="ARBA" id="ARBA00022833"/>
    </source>
</evidence>
<evidence type="ECO:0000256" key="2">
    <source>
        <dbReference type="ARBA" id="ARBA00022771"/>
    </source>
</evidence>
<dbReference type="Pfam" id="PF09413">
    <property type="entry name" value="DUF2007"/>
    <property type="match status" value="1"/>
</dbReference>
<dbReference type="PROSITE" id="PS01358">
    <property type="entry name" value="ZF_RANBP2_1"/>
    <property type="match status" value="1"/>
</dbReference>
<feature type="domain" description="RanBP2-type" evidence="4">
    <location>
        <begin position="80"/>
        <end position="99"/>
    </location>
</feature>
<proteinExistence type="predicted"/>
<sequence>MSVHWVVVYRAANSLEAHCLKGLLESDNIGVKLTGENLSSAAGELPANVVEVGLWVDASDVAQATVILQHYEQQQLDDDWQCRHCNEINEAQFEVCWQCGCDPSESE</sequence>